<comment type="caution">
    <text evidence="2">The sequence shown here is derived from an EMBL/GenBank/DDBJ whole genome shotgun (WGS) entry which is preliminary data.</text>
</comment>
<keyword evidence="1" id="KW-0472">Membrane</keyword>
<sequence>MIVDVLLIIFLIGLLVFLLSFLIHERKILKTLVFLIGSCLMLLSLGTAIYLLTALL</sequence>
<evidence type="ECO:0000256" key="1">
    <source>
        <dbReference type="SAM" id="Phobius"/>
    </source>
</evidence>
<proteinExistence type="predicted"/>
<evidence type="ECO:0000313" key="2">
    <source>
        <dbReference type="EMBL" id="MBK4779187.1"/>
    </source>
</evidence>
<evidence type="ECO:0000313" key="3">
    <source>
        <dbReference type="Proteomes" id="UP001138780"/>
    </source>
</evidence>
<dbReference type="Proteomes" id="UP001138780">
    <property type="component" value="Unassembled WGS sequence"/>
</dbReference>
<keyword evidence="1" id="KW-0812">Transmembrane</keyword>
<reference evidence="2" key="1">
    <citation type="submission" date="2016-12" db="EMBL/GenBank/DDBJ databases">
        <title>Draft genome of Streptococcus lactarius CCUG 66490T type strain.</title>
        <authorList>
            <person name="Salva-Serra F."/>
            <person name="Engstrom-Jakobsson H."/>
            <person name="Thorell K."/>
            <person name="Gomila M."/>
            <person name="Gonzales-Siles L."/>
            <person name="Busquets A."/>
            <person name="Jaen-Luchoro D."/>
            <person name="Karlsson R."/>
            <person name="Kristiansson E."/>
            <person name="Moore E."/>
        </authorList>
    </citation>
    <scope>NUCLEOTIDE SEQUENCE</scope>
    <source>
        <strain evidence="2">CCUG 66490</strain>
    </source>
</reference>
<dbReference type="AlphaFoldDB" id="A0A9X0WN52"/>
<dbReference type="EMBL" id="MRXX01000003">
    <property type="protein sequence ID" value="MBK4779187.1"/>
    <property type="molecule type" value="Genomic_DNA"/>
</dbReference>
<feature type="transmembrane region" description="Helical" evidence="1">
    <location>
        <begin position="31"/>
        <end position="52"/>
    </location>
</feature>
<protein>
    <submittedName>
        <fullName evidence="2">NADH-quinone oxidoreductase subunit K</fullName>
    </submittedName>
</protein>
<accession>A0A9X0WN52</accession>
<feature type="transmembrane region" description="Helical" evidence="1">
    <location>
        <begin position="6"/>
        <end position="24"/>
    </location>
</feature>
<organism evidence="2 3">
    <name type="scientific">Streptococcus lactarius</name>
    <dbReference type="NCBI Taxonomy" id="684066"/>
    <lineage>
        <taxon>Bacteria</taxon>
        <taxon>Bacillati</taxon>
        <taxon>Bacillota</taxon>
        <taxon>Bacilli</taxon>
        <taxon>Lactobacillales</taxon>
        <taxon>Streptococcaceae</taxon>
        <taxon>Streptococcus</taxon>
    </lineage>
</organism>
<gene>
    <name evidence="2" type="ORF">BTU61_03095</name>
</gene>
<keyword evidence="1" id="KW-1133">Transmembrane helix</keyword>
<name>A0A9X0WN52_9STRE</name>